<reference evidence="5 6" key="1">
    <citation type="submission" date="2019-11" db="EMBL/GenBank/DDBJ databases">
        <title>Novel species isolated from a subtropical stream in China.</title>
        <authorList>
            <person name="Lu H."/>
        </authorList>
    </citation>
    <scope>NUCLEOTIDE SEQUENCE [LARGE SCALE GENOMIC DNA]</scope>
    <source>
        <strain evidence="5 6">FT80W</strain>
    </source>
</reference>
<sequence length="346" mass="37938">MTDHINRRHFIGATVAFAAALATGANTASAANRKLSRVIIDNDFSGDPDGLFQLAHHVLCPSLDIPLIIGSHLPAQFGSGHDAADAASKARELLKTMRLDDTRHIIAGAESPIKARSSWQPSAASAAIVREAMRSDTDLPLIYAAGAGLTELALAWLQEPRIGRRIRLIWIGGSEHPESIYPPLGQKEVEFNFMIDPVAAKIIFNESDIEIWQVPRDVYRQMLFSNAELDDLAERESLMKYLKGQIQEAIEKLAKIPGLPPITETETYVLGDSPLVTLTALVPPFQPDPSSCRYVLKPAPTLLDDGTYKANASGRPMRVYTYIDAELTFRDMLVKFKRAAASRPAA</sequence>
<dbReference type="InterPro" id="IPR036452">
    <property type="entry name" value="Ribo_hydro-like"/>
</dbReference>
<keyword evidence="2" id="KW-0326">Glycosidase</keyword>
<evidence type="ECO:0000256" key="2">
    <source>
        <dbReference type="ARBA" id="ARBA00023295"/>
    </source>
</evidence>
<feature type="domain" description="Inosine/uridine-preferring nucleoside hydrolase" evidence="4">
    <location>
        <begin position="82"/>
        <end position="244"/>
    </location>
</feature>
<keyword evidence="6" id="KW-1185">Reference proteome</keyword>
<dbReference type="AlphaFoldDB" id="A0A6I2L533"/>
<dbReference type="EMBL" id="WKJK01000015">
    <property type="protein sequence ID" value="MRW93258.1"/>
    <property type="molecule type" value="Genomic_DNA"/>
</dbReference>
<dbReference type="Gene3D" id="3.90.245.10">
    <property type="entry name" value="Ribonucleoside hydrolase-like"/>
    <property type="match status" value="1"/>
</dbReference>
<dbReference type="InterPro" id="IPR023186">
    <property type="entry name" value="IUNH"/>
</dbReference>
<feature type="chain" id="PRO_5026200280" evidence="3">
    <location>
        <begin position="31"/>
        <end position="346"/>
    </location>
</feature>
<dbReference type="InterPro" id="IPR001910">
    <property type="entry name" value="Inosine/uridine_hydrolase_dom"/>
</dbReference>
<dbReference type="SUPFAM" id="SSF53590">
    <property type="entry name" value="Nucleoside hydrolase"/>
    <property type="match status" value="1"/>
</dbReference>
<dbReference type="Pfam" id="PF01156">
    <property type="entry name" value="IU_nuc_hydro"/>
    <property type="match status" value="1"/>
</dbReference>
<comment type="caution">
    <text evidence="5">The sequence shown here is derived from an EMBL/GenBank/DDBJ whole genome shotgun (WGS) entry which is preliminary data.</text>
</comment>
<evidence type="ECO:0000256" key="1">
    <source>
        <dbReference type="ARBA" id="ARBA00022801"/>
    </source>
</evidence>
<dbReference type="InterPro" id="IPR006311">
    <property type="entry name" value="TAT_signal"/>
</dbReference>
<protein>
    <submittedName>
        <fullName evidence="5">Nucleoside hydrolase</fullName>
    </submittedName>
</protein>
<organism evidence="5 6">
    <name type="scientific">Duganella guangzhouensis</name>
    <dbReference type="NCBI Taxonomy" id="2666084"/>
    <lineage>
        <taxon>Bacteria</taxon>
        <taxon>Pseudomonadati</taxon>
        <taxon>Pseudomonadota</taxon>
        <taxon>Betaproteobacteria</taxon>
        <taxon>Burkholderiales</taxon>
        <taxon>Oxalobacteraceae</taxon>
        <taxon>Telluria group</taxon>
        <taxon>Duganella</taxon>
    </lineage>
</organism>
<evidence type="ECO:0000259" key="4">
    <source>
        <dbReference type="Pfam" id="PF01156"/>
    </source>
</evidence>
<dbReference type="PANTHER" id="PTHR12304">
    <property type="entry name" value="INOSINE-URIDINE PREFERRING NUCLEOSIDE HYDROLASE"/>
    <property type="match status" value="1"/>
</dbReference>
<keyword evidence="1 5" id="KW-0378">Hydrolase</keyword>
<evidence type="ECO:0000313" key="5">
    <source>
        <dbReference type="EMBL" id="MRW93258.1"/>
    </source>
</evidence>
<dbReference type="GO" id="GO:0006152">
    <property type="term" value="P:purine nucleoside catabolic process"/>
    <property type="evidence" value="ECO:0007669"/>
    <property type="project" value="TreeGrafter"/>
</dbReference>
<evidence type="ECO:0000313" key="6">
    <source>
        <dbReference type="Proteomes" id="UP000433309"/>
    </source>
</evidence>
<proteinExistence type="predicted"/>
<dbReference type="GO" id="GO:0005829">
    <property type="term" value="C:cytosol"/>
    <property type="evidence" value="ECO:0007669"/>
    <property type="project" value="TreeGrafter"/>
</dbReference>
<feature type="signal peptide" evidence="3">
    <location>
        <begin position="1"/>
        <end position="30"/>
    </location>
</feature>
<dbReference type="Proteomes" id="UP000433309">
    <property type="component" value="Unassembled WGS sequence"/>
</dbReference>
<dbReference type="PANTHER" id="PTHR12304:SF4">
    <property type="entry name" value="URIDINE NUCLEOSIDASE"/>
    <property type="match status" value="1"/>
</dbReference>
<dbReference type="GO" id="GO:0008477">
    <property type="term" value="F:purine nucleosidase activity"/>
    <property type="evidence" value="ECO:0007669"/>
    <property type="project" value="TreeGrafter"/>
</dbReference>
<keyword evidence="3" id="KW-0732">Signal</keyword>
<evidence type="ECO:0000256" key="3">
    <source>
        <dbReference type="SAM" id="SignalP"/>
    </source>
</evidence>
<dbReference type="PROSITE" id="PS51318">
    <property type="entry name" value="TAT"/>
    <property type="match status" value="1"/>
</dbReference>
<name>A0A6I2L533_9BURK</name>
<accession>A0A6I2L533</accession>
<gene>
    <name evidence="5" type="ORF">GJ699_25040</name>
</gene>
<dbReference type="RefSeq" id="WP_154381470.1">
    <property type="nucleotide sequence ID" value="NZ_WKJK01000015.1"/>
</dbReference>